<gene>
    <name evidence="2" type="ORF">ACI6Q5_09240</name>
</gene>
<keyword evidence="1" id="KW-0812">Transmembrane</keyword>
<proteinExistence type="predicted"/>
<dbReference type="RefSeq" id="WP_410049687.1">
    <property type="nucleotide sequence ID" value="NZ_JBJGBS010000031.1"/>
</dbReference>
<dbReference type="EMBL" id="JBJGBS010000031">
    <property type="protein sequence ID" value="MFO3705160.1"/>
    <property type="molecule type" value="Genomic_DNA"/>
</dbReference>
<evidence type="ECO:0008006" key="4">
    <source>
        <dbReference type="Google" id="ProtNLM"/>
    </source>
</evidence>
<evidence type="ECO:0000313" key="2">
    <source>
        <dbReference type="EMBL" id="MFO3705160.1"/>
    </source>
</evidence>
<name>A0ABW9ML14_9XANT</name>
<feature type="transmembrane region" description="Helical" evidence="1">
    <location>
        <begin position="47"/>
        <end position="67"/>
    </location>
</feature>
<comment type="caution">
    <text evidence="2">The sequence shown here is derived from an EMBL/GenBank/DDBJ whole genome shotgun (WGS) entry which is preliminary data.</text>
</comment>
<keyword evidence="3" id="KW-1185">Reference proteome</keyword>
<keyword evidence="1" id="KW-1133">Transmembrane helix</keyword>
<protein>
    <recommendedName>
        <fullName evidence="4">Lipoprotein</fullName>
    </recommendedName>
</protein>
<sequence length="219" mass="23188">MLEQIRWCTDVTAALIPLPFGLVALAFAVHGCPCVPEAVMAVARNRLPSIIVALGAAMFAGPVLAACQPGPFAFSLPAQPLQERLQELAHVTGCAVEVDPSLLDGKRAHALAGDLSTDQAFIASVRGSGLEAGLADDQWRVNRAQQLYFAERVETLQGAIADARKSGAIAPARAKKLTAHLAAVATEVPRLVRQQGFLSAAERASYERTLKEAEQSLGR</sequence>
<evidence type="ECO:0000256" key="1">
    <source>
        <dbReference type="SAM" id="Phobius"/>
    </source>
</evidence>
<evidence type="ECO:0000313" key="3">
    <source>
        <dbReference type="Proteomes" id="UP001637990"/>
    </source>
</evidence>
<organism evidence="2 3">
    <name type="scientific">Xanthomonas codiaei</name>
    <dbReference type="NCBI Taxonomy" id="56463"/>
    <lineage>
        <taxon>Bacteria</taxon>
        <taxon>Pseudomonadati</taxon>
        <taxon>Pseudomonadota</taxon>
        <taxon>Gammaproteobacteria</taxon>
        <taxon>Lysobacterales</taxon>
        <taxon>Lysobacteraceae</taxon>
        <taxon>Xanthomonas</taxon>
    </lineage>
</organism>
<accession>A0ABW9ML14</accession>
<keyword evidence="1" id="KW-0472">Membrane</keyword>
<reference evidence="2 3" key="1">
    <citation type="submission" date="2024-11" db="EMBL/GenBank/DDBJ databases">
        <title>Genome sequencing of Xanthomonas codiaei.</title>
        <authorList>
            <person name="Studholme D.J."/>
        </authorList>
    </citation>
    <scope>NUCLEOTIDE SEQUENCE [LARGE SCALE GENOMIC DNA]</scope>
    <source>
        <strain evidence="2 3">NCPPB 4350</strain>
    </source>
</reference>
<dbReference type="Gene3D" id="3.55.50.30">
    <property type="match status" value="1"/>
</dbReference>
<dbReference type="Proteomes" id="UP001637990">
    <property type="component" value="Unassembled WGS sequence"/>
</dbReference>